<gene>
    <name evidence="1" type="ORF">AVDCRST_MAG80-228</name>
</gene>
<reference evidence="1" key="1">
    <citation type="submission" date="2020-02" db="EMBL/GenBank/DDBJ databases">
        <authorList>
            <person name="Meier V. D."/>
        </authorList>
    </citation>
    <scope>NUCLEOTIDE SEQUENCE</scope>
    <source>
        <strain evidence="1">AVDCRST_MAG80</strain>
    </source>
</reference>
<dbReference type="EMBL" id="CADCVC010000023">
    <property type="protein sequence ID" value="CAA9425870.1"/>
    <property type="molecule type" value="Genomic_DNA"/>
</dbReference>
<evidence type="ECO:0000313" key="1">
    <source>
        <dbReference type="EMBL" id="CAA9425870.1"/>
    </source>
</evidence>
<name>A0A6J4PVN7_9ACTN</name>
<organism evidence="1">
    <name type="scientific">uncultured Rubrobacteraceae bacterium</name>
    <dbReference type="NCBI Taxonomy" id="349277"/>
    <lineage>
        <taxon>Bacteria</taxon>
        <taxon>Bacillati</taxon>
        <taxon>Actinomycetota</taxon>
        <taxon>Rubrobacteria</taxon>
        <taxon>Rubrobacterales</taxon>
        <taxon>Rubrobacteraceae</taxon>
        <taxon>environmental samples</taxon>
    </lineage>
</organism>
<accession>A0A6J4PVN7</accession>
<dbReference type="AlphaFoldDB" id="A0A6J4PVN7"/>
<proteinExistence type="predicted"/>
<protein>
    <submittedName>
        <fullName evidence="1">Uncharacterized protein</fullName>
    </submittedName>
</protein>
<sequence>MAELPQTLADRFGWETMTETVARVYDRLPPEGRSEACVLTGNYGEAGAIDFFGAKHGLPKAISGHNSYYLWVTRGCSGETVVSVGVPRKRLEGVFGRIERADTVGCRYCMPDEDDLPVYVCGDPKLPFEEAWPRFKHYD</sequence>